<dbReference type="EMBL" id="FNET01000004">
    <property type="protein sequence ID" value="SDK01417.1"/>
    <property type="molecule type" value="Genomic_DNA"/>
</dbReference>
<evidence type="ECO:0000313" key="3">
    <source>
        <dbReference type="EMBL" id="SDK01417.1"/>
    </source>
</evidence>
<evidence type="ECO:0000256" key="1">
    <source>
        <dbReference type="SAM" id="Phobius"/>
    </source>
</evidence>
<name>A0A1G8YFI0_9PSEU</name>
<dbReference type="Proteomes" id="UP000199682">
    <property type="component" value="Unassembled WGS sequence"/>
</dbReference>
<dbReference type="PANTHER" id="PTHR34351:SF1">
    <property type="entry name" value="SLR1927 PROTEIN"/>
    <property type="match status" value="1"/>
</dbReference>
<evidence type="ECO:0000313" key="4">
    <source>
        <dbReference type="Proteomes" id="UP000199682"/>
    </source>
</evidence>
<sequence length="373" mass="39854">MRLTVRGTAVLVVSLGLGAAGFWGRYPLFLLLALAGLVAVVAAVLVTFRPVNVEVTRDVYPDRVERGSQALGKLKVRNSSAKWQRGFLARDTAGGFHRTVQAHGLAPGASRPYDYHLPTPVRGRMPVGPLRLYRTDPFGLAHNSLTVGDTVTLWVHPRSHPALARTGGFPRHHHEGRSNEHLRGSLDLRELREYQPGDEMRDIHWKATARTGRLMVKESADPDQPRLTVVLDTRASAMPEFAFEEAVDVAASLLRAAALAGHHARLLTSGGTDVATAGGPLAARQLLDQLCLTRQSDGAGTLLSTVRHQGGCLAVVTAGGADVSELSALRSRYSSIFLLALTPDGSAVPVPGARVLAAADAAAVVGLWNEVRT</sequence>
<feature type="domain" description="DUF58" evidence="2">
    <location>
        <begin position="190"/>
        <end position="280"/>
    </location>
</feature>
<dbReference type="PANTHER" id="PTHR34351">
    <property type="entry name" value="SLR1927 PROTEIN-RELATED"/>
    <property type="match status" value="1"/>
</dbReference>
<proteinExistence type="predicted"/>
<keyword evidence="1" id="KW-0472">Membrane</keyword>
<feature type="transmembrane region" description="Helical" evidence="1">
    <location>
        <begin position="28"/>
        <end position="48"/>
    </location>
</feature>
<dbReference type="RefSeq" id="WP_090005673.1">
    <property type="nucleotide sequence ID" value="NZ_FNET01000004.1"/>
</dbReference>
<protein>
    <submittedName>
        <fullName evidence="3">Uncharacterized conserved protein, DUF58 family, contains vWF domain</fullName>
    </submittedName>
</protein>
<organism evidence="3 4">
    <name type="scientific">Lentzea albidocapillata subsp. violacea</name>
    <dbReference type="NCBI Taxonomy" id="128104"/>
    <lineage>
        <taxon>Bacteria</taxon>
        <taxon>Bacillati</taxon>
        <taxon>Actinomycetota</taxon>
        <taxon>Actinomycetes</taxon>
        <taxon>Pseudonocardiales</taxon>
        <taxon>Pseudonocardiaceae</taxon>
        <taxon>Lentzea</taxon>
    </lineage>
</organism>
<gene>
    <name evidence="3" type="ORF">SAMN04488074_10430</name>
</gene>
<dbReference type="Pfam" id="PF01882">
    <property type="entry name" value="DUF58"/>
    <property type="match status" value="1"/>
</dbReference>
<reference evidence="4" key="1">
    <citation type="submission" date="2016-10" db="EMBL/GenBank/DDBJ databases">
        <authorList>
            <person name="Varghese N."/>
            <person name="Submissions S."/>
        </authorList>
    </citation>
    <scope>NUCLEOTIDE SEQUENCE [LARGE SCALE GENOMIC DNA]</scope>
    <source>
        <strain evidence="4">DSM 44796</strain>
    </source>
</reference>
<dbReference type="InterPro" id="IPR002881">
    <property type="entry name" value="DUF58"/>
</dbReference>
<keyword evidence="1" id="KW-1133">Transmembrane helix</keyword>
<keyword evidence="1" id="KW-0812">Transmembrane</keyword>
<accession>A0A1G8YFI0</accession>
<dbReference type="AlphaFoldDB" id="A0A1G8YFI0"/>
<evidence type="ECO:0000259" key="2">
    <source>
        <dbReference type="Pfam" id="PF01882"/>
    </source>
</evidence>